<evidence type="ECO:0000313" key="2">
    <source>
        <dbReference type="EMBL" id="KAF2678326.1"/>
    </source>
</evidence>
<dbReference type="AlphaFoldDB" id="A0A6G1IJA9"/>
<feature type="region of interest" description="Disordered" evidence="1">
    <location>
        <begin position="181"/>
        <end position="201"/>
    </location>
</feature>
<dbReference type="EMBL" id="MU005613">
    <property type="protein sequence ID" value="KAF2678326.1"/>
    <property type="molecule type" value="Genomic_DNA"/>
</dbReference>
<sequence>MACPRSRVRHPAVTSCIVANSPVPPEVAKSSTRTAYATVVVSDGTTALVVLPLADNQDARSSAQIPRSPPLDASFCRHESMHIARASDPHARKCSPQPLHAGRWMQSKRSSRAPFNTPRYTAVLQGHPNTCLENRVRAIVPCSEWPPVYRRILMHLSGTSRTFGKRHNIPPAAAFRRPVLNPKNWSSTSRSADSRLTLVST</sequence>
<dbReference type="Proteomes" id="UP000799291">
    <property type="component" value="Unassembled WGS sequence"/>
</dbReference>
<organism evidence="2 3">
    <name type="scientific">Lentithecium fluviatile CBS 122367</name>
    <dbReference type="NCBI Taxonomy" id="1168545"/>
    <lineage>
        <taxon>Eukaryota</taxon>
        <taxon>Fungi</taxon>
        <taxon>Dikarya</taxon>
        <taxon>Ascomycota</taxon>
        <taxon>Pezizomycotina</taxon>
        <taxon>Dothideomycetes</taxon>
        <taxon>Pleosporomycetidae</taxon>
        <taxon>Pleosporales</taxon>
        <taxon>Massarineae</taxon>
        <taxon>Lentitheciaceae</taxon>
        <taxon>Lentithecium</taxon>
    </lineage>
</organism>
<gene>
    <name evidence="2" type="ORF">K458DRAFT_140610</name>
</gene>
<evidence type="ECO:0000256" key="1">
    <source>
        <dbReference type="SAM" id="MobiDB-lite"/>
    </source>
</evidence>
<accession>A0A6G1IJA9</accession>
<keyword evidence="3" id="KW-1185">Reference proteome</keyword>
<reference evidence="2" key="1">
    <citation type="journal article" date="2020" name="Stud. Mycol.">
        <title>101 Dothideomycetes genomes: a test case for predicting lifestyles and emergence of pathogens.</title>
        <authorList>
            <person name="Haridas S."/>
            <person name="Albert R."/>
            <person name="Binder M."/>
            <person name="Bloem J."/>
            <person name="Labutti K."/>
            <person name="Salamov A."/>
            <person name="Andreopoulos B."/>
            <person name="Baker S."/>
            <person name="Barry K."/>
            <person name="Bills G."/>
            <person name="Bluhm B."/>
            <person name="Cannon C."/>
            <person name="Castanera R."/>
            <person name="Culley D."/>
            <person name="Daum C."/>
            <person name="Ezra D."/>
            <person name="Gonzalez J."/>
            <person name="Henrissat B."/>
            <person name="Kuo A."/>
            <person name="Liang C."/>
            <person name="Lipzen A."/>
            <person name="Lutzoni F."/>
            <person name="Magnuson J."/>
            <person name="Mondo S."/>
            <person name="Nolan M."/>
            <person name="Ohm R."/>
            <person name="Pangilinan J."/>
            <person name="Park H.-J."/>
            <person name="Ramirez L."/>
            <person name="Alfaro M."/>
            <person name="Sun H."/>
            <person name="Tritt A."/>
            <person name="Yoshinaga Y."/>
            <person name="Zwiers L.-H."/>
            <person name="Turgeon B."/>
            <person name="Goodwin S."/>
            <person name="Spatafora J."/>
            <person name="Crous P."/>
            <person name="Grigoriev I."/>
        </authorList>
    </citation>
    <scope>NUCLEOTIDE SEQUENCE</scope>
    <source>
        <strain evidence="2">CBS 122367</strain>
    </source>
</reference>
<name>A0A6G1IJA9_9PLEO</name>
<evidence type="ECO:0000313" key="3">
    <source>
        <dbReference type="Proteomes" id="UP000799291"/>
    </source>
</evidence>
<protein>
    <submittedName>
        <fullName evidence="2">Uncharacterized protein</fullName>
    </submittedName>
</protein>
<proteinExistence type="predicted"/>